<dbReference type="EMBL" id="JAVLVT010000005">
    <property type="protein sequence ID" value="MDS1270910.1"/>
    <property type="molecule type" value="Genomic_DNA"/>
</dbReference>
<evidence type="ECO:0000256" key="2">
    <source>
        <dbReference type="ARBA" id="ARBA00022553"/>
    </source>
</evidence>
<dbReference type="Pfam" id="PF00109">
    <property type="entry name" value="ketoacyl-synt"/>
    <property type="match status" value="1"/>
</dbReference>
<dbReference type="InterPro" id="IPR016039">
    <property type="entry name" value="Thiolase-like"/>
</dbReference>
<protein>
    <submittedName>
        <fullName evidence="7">Type I polyketide synthase</fullName>
    </submittedName>
</protein>
<dbReference type="InterPro" id="IPR018201">
    <property type="entry name" value="Ketoacyl_synth_AS"/>
</dbReference>
<dbReference type="SUPFAM" id="SSF55048">
    <property type="entry name" value="Probable ACP-binding domain of malonyl-CoA ACP transacylase"/>
    <property type="match status" value="1"/>
</dbReference>
<dbReference type="Gene3D" id="3.30.70.3290">
    <property type="match status" value="1"/>
</dbReference>
<evidence type="ECO:0000259" key="6">
    <source>
        <dbReference type="PROSITE" id="PS52004"/>
    </source>
</evidence>
<keyword evidence="1" id="KW-0596">Phosphopantetheine</keyword>
<proteinExistence type="predicted"/>
<dbReference type="Pfam" id="PF00550">
    <property type="entry name" value="PP-binding"/>
    <property type="match status" value="1"/>
</dbReference>
<comment type="caution">
    <text evidence="7">The sequence shown here is derived from an EMBL/GenBank/DDBJ whole genome shotgun (WGS) entry which is preliminary data.</text>
</comment>
<dbReference type="InterPro" id="IPR020841">
    <property type="entry name" value="PKS_Beta-ketoAc_synthase_dom"/>
</dbReference>
<feature type="region of interest" description="Disordered" evidence="4">
    <location>
        <begin position="869"/>
        <end position="895"/>
    </location>
</feature>
<dbReference type="InterPro" id="IPR014043">
    <property type="entry name" value="Acyl_transferase_dom"/>
</dbReference>
<feature type="domain" description="Carrier" evidence="5">
    <location>
        <begin position="894"/>
        <end position="973"/>
    </location>
</feature>
<dbReference type="PROSITE" id="PS00606">
    <property type="entry name" value="KS3_1"/>
    <property type="match status" value="1"/>
</dbReference>
<sequence length="987" mass="104770">MSAEDIAIVGVDGRFPGASTVEELWELLISGDDAIDQVPADRWDAAAFHHPEGSPGHANTVAGGFIADADAFDHEFFGISPREAAAMDPQQRLLVQAAWRALEDAGCDPRSQAGTNTGVLVGVMGNEWAHLHMTDYARITPHVGSGNGYCMIANKVSYHLDLKGPSWAVDTACSSSLVAVHQACVALRGGECDQVIVGGVNIMVTPALTIFYTQAGLSAPDGACKPFSRHANGIVRGEAVGAVVLRRLSDALADGLPVRAVIRGSAINQDGRSNGVTAPSRWSQREVIAEAYRRADVHPRDVAAVEAHGTGTVLGDMIEATALGQVHGVARAKPCAVGSVKANLGHTEGAAGITALIKMALAIDRGVLPPHRHARDENPQLKLSEKGLRLLRAPTRLHGDDAVGVSSFGLGGTNVHLVLGRGPAQLTGTVPDDAADGVITVSANNRQGLARNAARLADAVELAGQRELGQLCWTTNQTKASGRVRYAVVASDRTEAAAVLREAGRIGQTIERGRGDSGRTPSLGWLFSGQGSQYPGMTAPLHRRCAAYRQALGEADEALGPVLGESISQRMLADDPDIHDTGLAQPAILAAGYALGRTLEDAGLRPDWMLGHSVGEFAVAVLAGALNLTDAARLVCVRARLMQELPTNGGMLAVRGPVDRLESLLAEEPDTVIAGFNGPQDLVCSGPLAALERVAERLDREGVRTARLRVSHAFHSPLMDPVLEEFRSAAAQCTFHPAQRDVYSTLHGRKLAPGELMDASYWTEHIRSPVLFADAAAQAMQRDPTHLVEVGSTVVLGPLVRRLADGGQAAVLSPCPGPRATGTELLDVVARLYQDGLNPRWAALYAPELRLLRRLPPYDFATEFRYWTTSPTPEDQPRASTASPPTSEASTPRTPADALGAAVVAAVAELCGCAPHQVRDDALLHEDLGFDSIMLVQLKEQLEKITNHPIDIQELAAEVTTPADVRRFLQDQQDRQDGQAPSEISQR</sequence>
<dbReference type="InterPro" id="IPR009081">
    <property type="entry name" value="PP-bd_ACP"/>
</dbReference>
<evidence type="ECO:0000256" key="4">
    <source>
        <dbReference type="SAM" id="MobiDB-lite"/>
    </source>
</evidence>
<dbReference type="PANTHER" id="PTHR43775">
    <property type="entry name" value="FATTY ACID SYNTHASE"/>
    <property type="match status" value="1"/>
</dbReference>
<dbReference type="RefSeq" id="WP_310912464.1">
    <property type="nucleotide sequence ID" value="NZ_JAVLVT010000005.1"/>
</dbReference>
<gene>
    <name evidence="7" type="ORF">RIF23_11430</name>
</gene>
<dbReference type="InterPro" id="IPR014030">
    <property type="entry name" value="Ketoacyl_synth_N"/>
</dbReference>
<dbReference type="SUPFAM" id="SSF52151">
    <property type="entry name" value="FabD/lysophospholipase-like"/>
    <property type="match status" value="1"/>
</dbReference>
<dbReference type="InterPro" id="IPR016035">
    <property type="entry name" value="Acyl_Trfase/lysoPLipase"/>
</dbReference>
<dbReference type="PROSITE" id="PS52004">
    <property type="entry name" value="KS3_2"/>
    <property type="match status" value="1"/>
</dbReference>
<keyword evidence="2" id="KW-0597">Phosphoprotein</keyword>
<organism evidence="7 8">
    <name type="scientific">Lipingzhangella rawalii</name>
    <dbReference type="NCBI Taxonomy" id="2055835"/>
    <lineage>
        <taxon>Bacteria</taxon>
        <taxon>Bacillati</taxon>
        <taxon>Actinomycetota</taxon>
        <taxon>Actinomycetes</taxon>
        <taxon>Streptosporangiales</taxon>
        <taxon>Nocardiopsidaceae</taxon>
        <taxon>Lipingzhangella</taxon>
    </lineage>
</organism>
<dbReference type="Gene3D" id="1.10.1200.10">
    <property type="entry name" value="ACP-like"/>
    <property type="match status" value="1"/>
</dbReference>
<evidence type="ECO:0000313" key="7">
    <source>
        <dbReference type="EMBL" id="MDS1270910.1"/>
    </source>
</evidence>
<evidence type="ECO:0000256" key="3">
    <source>
        <dbReference type="ARBA" id="ARBA00022679"/>
    </source>
</evidence>
<dbReference type="Pfam" id="PF02801">
    <property type="entry name" value="Ketoacyl-synt_C"/>
    <property type="match status" value="1"/>
</dbReference>
<dbReference type="SUPFAM" id="SSF53901">
    <property type="entry name" value="Thiolase-like"/>
    <property type="match status" value="1"/>
</dbReference>
<dbReference type="InterPro" id="IPR032821">
    <property type="entry name" value="PKS_assoc"/>
</dbReference>
<dbReference type="Pfam" id="PF16197">
    <property type="entry name" value="KAsynt_C_assoc"/>
    <property type="match status" value="1"/>
</dbReference>
<dbReference type="CDD" id="cd00833">
    <property type="entry name" value="PKS"/>
    <property type="match status" value="1"/>
</dbReference>
<feature type="domain" description="Ketosynthase family 3 (KS3)" evidence="6">
    <location>
        <begin position="3"/>
        <end position="421"/>
    </location>
</feature>
<accession>A0ABU2H6J4</accession>
<dbReference type="PANTHER" id="PTHR43775:SF37">
    <property type="entry name" value="SI:DKEY-61P9.11"/>
    <property type="match status" value="1"/>
</dbReference>
<feature type="compositionally biased region" description="Low complexity" evidence="4">
    <location>
        <begin position="878"/>
        <end position="895"/>
    </location>
</feature>
<dbReference type="InterPro" id="IPR014031">
    <property type="entry name" value="Ketoacyl_synth_C"/>
</dbReference>
<dbReference type="InterPro" id="IPR036736">
    <property type="entry name" value="ACP-like_sf"/>
</dbReference>
<dbReference type="SMART" id="SM00827">
    <property type="entry name" value="PKS_AT"/>
    <property type="match status" value="1"/>
</dbReference>
<dbReference type="Proteomes" id="UP001250214">
    <property type="component" value="Unassembled WGS sequence"/>
</dbReference>
<evidence type="ECO:0000256" key="1">
    <source>
        <dbReference type="ARBA" id="ARBA00022450"/>
    </source>
</evidence>
<dbReference type="InterPro" id="IPR001227">
    <property type="entry name" value="Ac_transferase_dom_sf"/>
</dbReference>
<keyword evidence="3" id="KW-0808">Transferase</keyword>
<evidence type="ECO:0000313" key="8">
    <source>
        <dbReference type="Proteomes" id="UP001250214"/>
    </source>
</evidence>
<dbReference type="Pfam" id="PF00698">
    <property type="entry name" value="Acyl_transf_1"/>
    <property type="match status" value="1"/>
</dbReference>
<dbReference type="Gene3D" id="3.40.366.10">
    <property type="entry name" value="Malonyl-Coenzyme A Acyl Carrier Protein, domain 2"/>
    <property type="match status" value="1"/>
</dbReference>
<dbReference type="InterPro" id="IPR050091">
    <property type="entry name" value="PKS_NRPS_Biosynth_Enz"/>
</dbReference>
<dbReference type="InterPro" id="IPR016036">
    <property type="entry name" value="Malonyl_transacylase_ACP-bd"/>
</dbReference>
<evidence type="ECO:0000259" key="5">
    <source>
        <dbReference type="PROSITE" id="PS50075"/>
    </source>
</evidence>
<dbReference type="Gene3D" id="3.40.47.10">
    <property type="match status" value="1"/>
</dbReference>
<dbReference type="SUPFAM" id="SSF47336">
    <property type="entry name" value="ACP-like"/>
    <property type="match status" value="1"/>
</dbReference>
<name>A0ABU2H6J4_9ACTN</name>
<dbReference type="PROSITE" id="PS50075">
    <property type="entry name" value="CARRIER"/>
    <property type="match status" value="1"/>
</dbReference>
<dbReference type="SMART" id="SM00825">
    <property type="entry name" value="PKS_KS"/>
    <property type="match status" value="1"/>
</dbReference>
<reference evidence="8" key="1">
    <citation type="submission" date="2023-07" db="EMBL/GenBank/DDBJ databases">
        <title>Novel species in the genus Lipingzhangella isolated from Sambhar Salt Lake.</title>
        <authorList>
            <person name="Jiya N."/>
            <person name="Kajale S."/>
            <person name="Sharma A."/>
        </authorList>
    </citation>
    <scope>NUCLEOTIDE SEQUENCE [LARGE SCALE GENOMIC DNA]</scope>
    <source>
        <strain evidence="8">LS1_29</strain>
    </source>
</reference>
<keyword evidence="8" id="KW-1185">Reference proteome</keyword>